<name>A0A8H6FM92_9LECA</name>
<accession>A0A8H6FM92</accession>
<dbReference type="EMBL" id="JACCJC010000060">
    <property type="protein sequence ID" value="KAF6231129.1"/>
    <property type="molecule type" value="Genomic_DNA"/>
</dbReference>
<evidence type="ECO:0000313" key="2">
    <source>
        <dbReference type="EMBL" id="KAF6231129.1"/>
    </source>
</evidence>
<dbReference type="AlphaFoldDB" id="A0A8H6FM92"/>
<feature type="region of interest" description="Disordered" evidence="1">
    <location>
        <begin position="108"/>
        <end position="128"/>
    </location>
</feature>
<organism evidence="2 3">
    <name type="scientific">Letharia columbiana</name>
    <dbReference type="NCBI Taxonomy" id="112416"/>
    <lineage>
        <taxon>Eukaryota</taxon>
        <taxon>Fungi</taxon>
        <taxon>Dikarya</taxon>
        <taxon>Ascomycota</taxon>
        <taxon>Pezizomycotina</taxon>
        <taxon>Lecanoromycetes</taxon>
        <taxon>OSLEUM clade</taxon>
        <taxon>Lecanoromycetidae</taxon>
        <taxon>Lecanorales</taxon>
        <taxon>Lecanorineae</taxon>
        <taxon>Parmeliaceae</taxon>
        <taxon>Letharia</taxon>
    </lineage>
</organism>
<proteinExistence type="predicted"/>
<evidence type="ECO:0000313" key="3">
    <source>
        <dbReference type="Proteomes" id="UP000578531"/>
    </source>
</evidence>
<comment type="caution">
    <text evidence="2">The sequence shown here is derived from an EMBL/GenBank/DDBJ whole genome shotgun (WGS) entry which is preliminary data.</text>
</comment>
<protein>
    <submittedName>
        <fullName evidence="2">Uncharacterized protein</fullName>
    </submittedName>
</protein>
<evidence type="ECO:0000256" key="1">
    <source>
        <dbReference type="SAM" id="MobiDB-lite"/>
    </source>
</evidence>
<feature type="compositionally biased region" description="Basic and acidic residues" evidence="1">
    <location>
        <begin position="316"/>
        <end position="326"/>
    </location>
</feature>
<reference evidence="2 3" key="1">
    <citation type="journal article" date="2020" name="Genomics">
        <title>Complete, high-quality genomes from long-read metagenomic sequencing of two wolf lichen thalli reveals enigmatic genome architecture.</title>
        <authorList>
            <person name="McKenzie S.K."/>
            <person name="Walston R.F."/>
            <person name="Allen J.L."/>
        </authorList>
    </citation>
    <scope>NUCLEOTIDE SEQUENCE [LARGE SCALE GENOMIC DNA]</scope>
    <source>
        <strain evidence="2">WasteWater2</strain>
    </source>
</reference>
<feature type="region of interest" description="Disordered" evidence="1">
    <location>
        <begin position="310"/>
        <end position="330"/>
    </location>
</feature>
<dbReference type="Proteomes" id="UP000578531">
    <property type="component" value="Unassembled WGS sequence"/>
</dbReference>
<sequence>MYPEAVTIDDDVVLEEVIVRNNNACEGIPSNQTFCQCWPIVKVENKLAHLADKGQLGLMEGVLMDLDGGSSTRIIKISKVVTGKSGVAKCNLVQVILSELLKSNLCRPQPAQSHPHRQSRDECTMSRQQRHSSILTPQGLEGCILFLKKIKDVHNYYLEKYDLESSVFWHPLTTLNHCNAEDCFPPSDIKLYLAVRPKHPPYPGQPQLNLQGDATFRRPGYISIRREYLVHQSMLQPYDWDQPPNYYRLTQRSFAVVVAKLNTIYYHTRVNKLNAEDCARRLATSRAKESAAKAANLNADVMRLMTVRDSLPPSRPRIDRQPEKSDPPAPFAVITTRSIRGESETSTSFGQIKLLVSVVLLAAAMIWAKGKSDPACSEWLVRRSFEILMQVWIVALGVSWGLGKLITIGLRMLGNAVGGWGEGLLRSI</sequence>
<dbReference type="OrthoDB" id="5412410at2759"/>
<dbReference type="GeneID" id="59292275"/>
<gene>
    <name evidence="2" type="ORF">HO173_010629</name>
</gene>
<dbReference type="RefSeq" id="XP_037160562.1">
    <property type="nucleotide sequence ID" value="XM_037312514.1"/>
</dbReference>
<keyword evidence="3" id="KW-1185">Reference proteome</keyword>